<evidence type="ECO:0000313" key="3">
    <source>
        <dbReference type="EMBL" id="MBB2996770.1"/>
    </source>
</evidence>
<sequence>MSPEWKPAIMDAASWGYIGRGLFVLAGVNTLGRWSRTRPNRNPKALGAIRQPKIIPVVRWIVLPLGTLPLLICGIVPMLAAALLLTIYVNWYVVFRHADMVLRTRCRRIKRIRYKDLDKVQPSPPGHGSPVDVAKHRRDQDRTEFDGLRRDPGPGRHRVTRRLRSAEGGTPRAAGEPLARGSVGLDEVEPGGSVPGKGEGRSVIAAAFAFPPEGT</sequence>
<feature type="transmembrane region" description="Helical" evidence="2">
    <location>
        <begin position="53"/>
        <end position="72"/>
    </location>
</feature>
<accession>A0A839QLW8</accession>
<name>A0A839QLW8_9MICC</name>
<keyword evidence="2" id="KW-0812">Transmembrane</keyword>
<gene>
    <name evidence="3" type="ORF">E9229_003017</name>
</gene>
<keyword evidence="2" id="KW-1133">Transmembrane helix</keyword>
<evidence type="ECO:0000256" key="1">
    <source>
        <dbReference type="SAM" id="MobiDB-lite"/>
    </source>
</evidence>
<protein>
    <submittedName>
        <fullName evidence="3">Uncharacterized protein</fullName>
    </submittedName>
</protein>
<keyword evidence="4" id="KW-1185">Reference proteome</keyword>
<feature type="compositionally biased region" description="Basic and acidic residues" evidence="1">
    <location>
        <begin position="138"/>
        <end position="154"/>
    </location>
</feature>
<dbReference type="AlphaFoldDB" id="A0A839QLW8"/>
<organism evidence="3 4">
    <name type="scientific">Paeniglutamicibacter cryotolerans</name>
    <dbReference type="NCBI Taxonomy" id="670079"/>
    <lineage>
        <taxon>Bacteria</taxon>
        <taxon>Bacillati</taxon>
        <taxon>Actinomycetota</taxon>
        <taxon>Actinomycetes</taxon>
        <taxon>Micrococcales</taxon>
        <taxon>Micrococcaceae</taxon>
        <taxon>Paeniglutamicibacter</taxon>
    </lineage>
</organism>
<dbReference type="Proteomes" id="UP000523000">
    <property type="component" value="Unassembled WGS sequence"/>
</dbReference>
<evidence type="ECO:0000313" key="4">
    <source>
        <dbReference type="Proteomes" id="UP000523000"/>
    </source>
</evidence>
<feature type="transmembrane region" description="Helical" evidence="2">
    <location>
        <begin position="78"/>
        <end position="95"/>
    </location>
</feature>
<evidence type="ECO:0000256" key="2">
    <source>
        <dbReference type="SAM" id="Phobius"/>
    </source>
</evidence>
<proteinExistence type="predicted"/>
<reference evidence="3 4" key="1">
    <citation type="submission" date="2020-08" db="EMBL/GenBank/DDBJ databases">
        <title>Sequencing the genomes of 1000 actinobacteria strains.</title>
        <authorList>
            <person name="Klenk H.-P."/>
        </authorList>
    </citation>
    <scope>NUCLEOTIDE SEQUENCE [LARGE SCALE GENOMIC DNA]</scope>
    <source>
        <strain evidence="3 4">DSM 22826</strain>
    </source>
</reference>
<feature type="transmembrane region" description="Helical" evidence="2">
    <location>
        <begin position="12"/>
        <end position="32"/>
    </location>
</feature>
<feature type="region of interest" description="Disordered" evidence="1">
    <location>
        <begin position="117"/>
        <end position="199"/>
    </location>
</feature>
<dbReference type="EMBL" id="JACHVS010000002">
    <property type="protein sequence ID" value="MBB2996770.1"/>
    <property type="molecule type" value="Genomic_DNA"/>
</dbReference>
<comment type="caution">
    <text evidence="3">The sequence shown here is derived from an EMBL/GenBank/DDBJ whole genome shotgun (WGS) entry which is preliminary data.</text>
</comment>
<keyword evidence="2" id="KW-0472">Membrane</keyword>